<dbReference type="RefSeq" id="WP_113954621.1">
    <property type="nucleotide sequence ID" value="NZ_QNRT01000003.1"/>
</dbReference>
<dbReference type="InterPro" id="IPR003439">
    <property type="entry name" value="ABC_transporter-like_ATP-bd"/>
</dbReference>
<name>A0A395JIC0_9GAMM</name>
<gene>
    <name evidence="5" type="ORF">DFR28_10338</name>
</gene>
<dbReference type="Proteomes" id="UP000253083">
    <property type="component" value="Unassembled WGS sequence"/>
</dbReference>
<dbReference type="GO" id="GO:0005524">
    <property type="term" value="F:ATP binding"/>
    <property type="evidence" value="ECO:0007669"/>
    <property type="project" value="UniProtKB-KW"/>
</dbReference>
<dbReference type="CDD" id="cd03230">
    <property type="entry name" value="ABC_DR_subfamily_A"/>
    <property type="match status" value="1"/>
</dbReference>
<dbReference type="PROSITE" id="PS00211">
    <property type="entry name" value="ABC_TRANSPORTER_1"/>
    <property type="match status" value="1"/>
</dbReference>
<dbReference type="InParanoid" id="A0A395JIC0"/>
<evidence type="ECO:0000256" key="3">
    <source>
        <dbReference type="ARBA" id="ARBA00022840"/>
    </source>
</evidence>
<dbReference type="PROSITE" id="PS50893">
    <property type="entry name" value="ABC_TRANSPORTER_2"/>
    <property type="match status" value="1"/>
</dbReference>
<evidence type="ECO:0000313" key="5">
    <source>
        <dbReference type="EMBL" id="RBP49613.1"/>
    </source>
</evidence>
<dbReference type="InterPro" id="IPR050763">
    <property type="entry name" value="ABC_transporter_ATP-binding"/>
</dbReference>
<organism evidence="5 6">
    <name type="scientific">Arenicella xantha</name>
    <dbReference type="NCBI Taxonomy" id="644221"/>
    <lineage>
        <taxon>Bacteria</taxon>
        <taxon>Pseudomonadati</taxon>
        <taxon>Pseudomonadota</taxon>
        <taxon>Gammaproteobacteria</taxon>
        <taxon>Arenicellales</taxon>
        <taxon>Arenicellaceae</taxon>
        <taxon>Arenicella</taxon>
    </lineage>
</organism>
<dbReference type="AlphaFoldDB" id="A0A395JIC0"/>
<dbReference type="Gene3D" id="3.40.50.300">
    <property type="entry name" value="P-loop containing nucleotide triphosphate hydrolases"/>
    <property type="match status" value="1"/>
</dbReference>
<dbReference type="InterPro" id="IPR027417">
    <property type="entry name" value="P-loop_NTPase"/>
</dbReference>
<keyword evidence="1" id="KW-0813">Transport</keyword>
<dbReference type="SUPFAM" id="SSF52540">
    <property type="entry name" value="P-loop containing nucleoside triphosphate hydrolases"/>
    <property type="match status" value="1"/>
</dbReference>
<dbReference type="SMART" id="SM00382">
    <property type="entry name" value="AAA"/>
    <property type="match status" value="1"/>
</dbReference>
<keyword evidence="2" id="KW-0547">Nucleotide-binding</keyword>
<dbReference type="InterPro" id="IPR017871">
    <property type="entry name" value="ABC_transporter-like_CS"/>
</dbReference>
<comment type="caution">
    <text evidence="5">The sequence shown here is derived from an EMBL/GenBank/DDBJ whole genome shotgun (WGS) entry which is preliminary data.</text>
</comment>
<dbReference type="PANTHER" id="PTHR42711">
    <property type="entry name" value="ABC TRANSPORTER ATP-BINDING PROTEIN"/>
    <property type="match status" value="1"/>
</dbReference>
<keyword evidence="6" id="KW-1185">Reference proteome</keyword>
<evidence type="ECO:0000256" key="1">
    <source>
        <dbReference type="ARBA" id="ARBA00022448"/>
    </source>
</evidence>
<dbReference type="OrthoDB" id="9775490at2"/>
<accession>A0A395JIC0</accession>
<dbReference type="InterPro" id="IPR003593">
    <property type="entry name" value="AAA+_ATPase"/>
</dbReference>
<evidence type="ECO:0000313" key="6">
    <source>
        <dbReference type="Proteomes" id="UP000253083"/>
    </source>
</evidence>
<feature type="domain" description="ABC transporter" evidence="4">
    <location>
        <begin position="10"/>
        <end position="233"/>
    </location>
</feature>
<evidence type="ECO:0000256" key="2">
    <source>
        <dbReference type="ARBA" id="ARBA00022741"/>
    </source>
</evidence>
<evidence type="ECO:0000259" key="4">
    <source>
        <dbReference type="PROSITE" id="PS50893"/>
    </source>
</evidence>
<dbReference type="EMBL" id="QNRT01000003">
    <property type="protein sequence ID" value="RBP49613.1"/>
    <property type="molecule type" value="Genomic_DNA"/>
</dbReference>
<protein>
    <submittedName>
        <fullName evidence="5">ABC-2 type transport system ATP-binding protein</fullName>
    </submittedName>
</protein>
<dbReference type="GO" id="GO:0016887">
    <property type="term" value="F:ATP hydrolysis activity"/>
    <property type="evidence" value="ECO:0007669"/>
    <property type="project" value="InterPro"/>
</dbReference>
<proteinExistence type="predicted"/>
<dbReference type="PANTHER" id="PTHR42711:SF17">
    <property type="entry name" value="ABC TRANSPORTER ATP-BINDING PROTEIN"/>
    <property type="match status" value="1"/>
</dbReference>
<dbReference type="Pfam" id="PF00005">
    <property type="entry name" value="ABC_tran"/>
    <property type="match status" value="1"/>
</dbReference>
<sequence length="298" mass="32207">MLEPIHGSPIIIDRLTKTFGTTRALDEISLSFPNGGITALLGSNGAGKTSLINCALGLEQPSSGSITVLGGKAGKIDIKRRIGVMLQDSDLPDQLTAREHISLFSTYYEKPHDINALLTLCELDGFADTRYKKLSGGQKRRVQFALAIVGRPQLVFLDEPTTGLDIDARRVLWNTIRDLREQGTSVVLTTHYLEEADTLADHIIVMNAGKIIANAASADIRAAVSGAVIRCQTSLNENHLAALTGVQTVQTSGRFIEILTNSGTQTLRELLSLDDLVTELTVTKPTLENAFKRLTSNG</sequence>
<reference evidence="5 6" key="1">
    <citation type="submission" date="2018-06" db="EMBL/GenBank/DDBJ databases">
        <title>Genomic Encyclopedia of Type Strains, Phase IV (KMG-IV): sequencing the most valuable type-strain genomes for metagenomic binning, comparative biology and taxonomic classification.</title>
        <authorList>
            <person name="Goeker M."/>
        </authorList>
    </citation>
    <scope>NUCLEOTIDE SEQUENCE [LARGE SCALE GENOMIC DNA]</scope>
    <source>
        <strain evidence="5 6">DSM 24032</strain>
    </source>
</reference>
<keyword evidence="3 5" id="KW-0067">ATP-binding</keyword>